<evidence type="ECO:0000313" key="6">
    <source>
        <dbReference type="EMBL" id="DAE31938.1"/>
    </source>
</evidence>
<organism evidence="6">
    <name type="scientific">virus sp. ctReX5</name>
    <dbReference type="NCBI Taxonomy" id="2825818"/>
    <lineage>
        <taxon>Viruses</taxon>
    </lineage>
</organism>
<evidence type="ECO:0000256" key="2">
    <source>
        <dbReference type="ARBA" id="ARBA00022723"/>
    </source>
</evidence>
<feature type="domain" description="Radical SAM core" evidence="5">
    <location>
        <begin position="51"/>
        <end position="133"/>
    </location>
</feature>
<evidence type="ECO:0000256" key="1">
    <source>
        <dbReference type="ARBA" id="ARBA00022691"/>
    </source>
</evidence>
<dbReference type="CDD" id="cd01335">
    <property type="entry name" value="Radical_SAM"/>
    <property type="match status" value="1"/>
</dbReference>
<dbReference type="InterPro" id="IPR050377">
    <property type="entry name" value="Radical_SAM_PqqE_MftC-like"/>
</dbReference>
<evidence type="ECO:0000256" key="3">
    <source>
        <dbReference type="ARBA" id="ARBA00023004"/>
    </source>
</evidence>
<dbReference type="InterPro" id="IPR013785">
    <property type="entry name" value="Aldolase_TIM"/>
</dbReference>
<dbReference type="PANTHER" id="PTHR11228:SF7">
    <property type="entry name" value="PQQA PEPTIDE CYCLASE"/>
    <property type="match status" value="1"/>
</dbReference>
<protein>
    <recommendedName>
        <fullName evidence="5">Radical SAM core domain-containing protein</fullName>
    </recommendedName>
</protein>
<keyword evidence="3" id="KW-0408">Iron</keyword>
<dbReference type="GO" id="GO:0051536">
    <property type="term" value="F:iron-sulfur cluster binding"/>
    <property type="evidence" value="ECO:0007669"/>
    <property type="project" value="UniProtKB-KW"/>
</dbReference>
<keyword evidence="1" id="KW-0949">S-adenosyl-L-methionine</keyword>
<keyword evidence="4" id="KW-0411">Iron-sulfur</keyword>
<dbReference type="PANTHER" id="PTHR11228">
    <property type="entry name" value="RADICAL SAM DOMAIN PROTEIN"/>
    <property type="match status" value="1"/>
</dbReference>
<reference evidence="6" key="1">
    <citation type="journal article" date="2021" name="Proc. Natl. Acad. Sci. U.S.A.">
        <title>A Catalog of Tens of Thousands of Viruses from Human Metagenomes Reveals Hidden Associations with Chronic Diseases.</title>
        <authorList>
            <person name="Tisza M.J."/>
            <person name="Buck C.B."/>
        </authorList>
    </citation>
    <scope>NUCLEOTIDE SEQUENCE</scope>
    <source>
        <strain evidence="6">CtReX5</strain>
    </source>
</reference>
<evidence type="ECO:0000259" key="5">
    <source>
        <dbReference type="Pfam" id="PF04055"/>
    </source>
</evidence>
<evidence type="ECO:0000256" key="4">
    <source>
        <dbReference type="ARBA" id="ARBA00023014"/>
    </source>
</evidence>
<keyword evidence="2" id="KW-0479">Metal-binding</keyword>
<dbReference type="InterPro" id="IPR007197">
    <property type="entry name" value="rSAM"/>
</dbReference>
<dbReference type="GO" id="GO:0003824">
    <property type="term" value="F:catalytic activity"/>
    <property type="evidence" value="ECO:0007669"/>
    <property type="project" value="InterPro"/>
</dbReference>
<dbReference type="SUPFAM" id="SSF102114">
    <property type="entry name" value="Radical SAM enzymes"/>
    <property type="match status" value="1"/>
</dbReference>
<dbReference type="GO" id="GO:0046872">
    <property type="term" value="F:metal ion binding"/>
    <property type="evidence" value="ECO:0007669"/>
    <property type="project" value="UniProtKB-KW"/>
</dbReference>
<accession>A0A8S5RLE8</accession>
<proteinExistence type="predicted"/>
<dbReference type="Gene3D" id="3.20.20.70">
    <property type="entry name" value="Aldolase class I"/>
    <property type="match status" value="1"/>
</dbReference>
<name>A0A8S5RLE8_9VIRU</name>
<dbReference type="EMBL" id="BK059114">
    <property type="protein sequence ID" value="DAE31938.1"/>
    <property type="molecule type" value="Genomic_DNA"/>
</dbReference>
<dbReference type="SFLD" id="SFLDS00029">
    <property type="entry name" value="Radical_SAM"/>
    <property type="match status" value="1"/>
</dbReference>
<dbReference type="InterPro" id="IPR058240">
    <property type="entry name" value="rSAM_sf"/>
</dbReference>
<dbReference type="Pfam" id="PF04055">
    <property type="entry name" value="Radical_SAM"/>
    <property type="match status" value="1"/>
</dbReference>
<sequence length="270" mass="31556">MSSKLHEIPHFNSYDDIRAEMQNDLQYRLANRADKTSLGRPLYYRINVQLILTQECPYNCPFCLERQNPMQGDNNFKAQIESLKKILSEHPYARLTITGGEPGLYPNHVSEFIDTYKKHSNNVFCSINTTGYSKQLNGLAHINLSYNDYVHKSPSDFPNCTVQTVVENPTIEYIKDFMQMEVDNFSFRFLSGLEKKDYPVKIWNDLQNDDDIDIHTFRIGDFFVYATFDYMGKHARLTLGDMWQQRNNDYKDGYSNIIIHPDGTIGTNWR</sequence>